<feature type="domain" description="Ricin B lectin" evidence="3">
    <location>
        <begin position="68"/>
        <end position="178"/>
    </location>
</feature>
<dbReference type="Pfam" id="PF00652">
    <property type="entry name" value="Ricin_B_lectin"/>
    <property type="match status" value="1"/>
</dbReference>
<keyword evidence="2" id="KW-0472">Membrane</keyword>
<dbReference type="Gene3D" id="2.80.10.50">
    <property type="match status" value="1"/>
</dbReference>
<proteinExistence type="predicted"/>
<dbReference type="PROSITE" id="PS50231">
    <property type="entry name" value="RICIN_B_LECTIN"/>
    <property type="match status" value="1"/>
</dbReference>
<dbReference type="Proteomes" id="UP001059617">
    <property type="component" value="Chromosome"/>
</dbReference>
<feature type="region of interest" description="Disordered" evidence="1">
    <location>
        <begin position="34"/>
        <end position="67"/>
    </location>
</feature>
<reference evidence="4" key="2">
    <citation type="submission" date="2022-09" db="EMBL/GenBank/DDBJ databases">
        <title>Biosynthetic gene clusters of Dactylosporangioum fulvum.</title>
        <authorList>
            <person name="Caradec T."/>
        </authorList>
    </citation>
    <scope>NUCLEOTIDE SEQUENCE</scope>
    <source>
        <strain evidence="4">NRRL B-16292</strain>
    </source>
</reference>
<name>A0ABY5W518_9ACTN</name>
<evidence type="ECO:0000256" key="1">
    <source>
        <dbReference type="SAM" id="MobiDB-lite"/>
    </source>
</evidence>
<dbReference type="InterPro" id="IPR035992">
    <property type="entry name" value="Ricin_B-like_lectins"/>
</dbReference>
<protein>
    <submittedName>
        <fullName evidence="4">Ricin-type beta-trefoil lectin domain protein</fullName>
    </submittedName>
</protein>
<evidence type="ECO:0000256" key="2">
    <source>
        <dbReference type="SAM" id="Phobius"/>
    </source>
</evidence>
<dbReference type="InterPro" id="IPR000772">
    <property type="entry name" value="Ricin_B_lectin"/>
</dbReference>
<gene>
    <name evidence="4" type="ORF">Dfulv_13315</name>
</gene>
<sequence length="178" mass="17715">MLLDPPTGDRQPILFAIGSTVLVLTLGGLALRTGDRPVTPDAGMTAPPSVSSTGTDQPVPPAATAGVNRTGRIIGASGLCLDGTSLRLSDCDDGPGQTWSVGGDGTVQALGSCLQPVDGLLGLRPCDGAAAQRWRPGPADALVHAVSGLCLAASGPGSRAPLRVAGCTLSGAQRWAMP</sequence>
<organism evidence="4 5">
    <name type="scientific">Dactylosporangium fulvum</name>
    <dbReference type="NCBI Taxonomy" id="53359"/>
    <lineage>
        <taxon>Bacteria</taxon>
        <taxon>Bacillati</taxon>
        <taxon>Actinomycetota</taxon>
        <taxon>Actinomycetes</taxon>
        <taxon>Micromonosporales</taxon>
        <taxon>Micromonosporaceae</taxon>
        <taxon>Dactylosporangium</taxon>
    </lineage>
</organism>
<evidence type="ECO:0000313" key="5">
    <source>
        <dbReference type="Proteomes" id="UP001059617"/>
    </source>
</evidence>
<reference evidence="4" key="1">
    <citation type="submission" date="2021-04" db="EMBL/GenBank/DDBJ databases">
        <authorList>
            <person name="Hartkoorn R.C."/>
            <person name="Beaudoing E."/>
            <person name="Hot D."/>
        </authorList>
    </citation>
    <scope>NUCLEOTIDE SEQUENCE</scope>
    <source>
        <strain evidence="4">NRRL B-16292</strain>
    </source>
</reference>
<keyword evidence="2" id="KW-1133">Transmembrane helix</keyword>
<feature type="transmembrane region" description="Helical" evidence="2">
    <location>
        <begin position="12"/>
        <end position="31"/>
    </location>
</feature>
<accession>A0ABY5W518</accession>
<dbReference type="SUPFAM" id="SSF50370">
    <property type="entry name" value="Ricin B-like lectins"/>
    <property type="match status" value="1"/>
</dbReference>
<keyword evidence="5" id="KW-1185">Reference proteome</keyword>
<dbReference type="SMART" id="SM00458">
    <property type="entry name" value="RICIN"/>
    <property type="match status" value="1"/>
</dbReference>
<keyword evidence="2" id="KW-0812">Transmembrane</keyword>
<evidence type="ECO:0000313" key="4">
    <source>
        <dbReference type="EMBL" id="UWP85147.1"/>
    </source>
</evidence>
<dbReference type="EMBL" id="CP073720">
    <property type="protein sequence ID" value="UWP85147.1"/>
    <property type="molecule type" value="Genomic_DNA"/>
</dbReference>
<dbReference type="RefSeq" id="WP_259863220.1">
    <property type="nucleotide sequence ID" value="NZ_BAAAST010000107.1"/>
</dbReference>
<evidence type="ECO:0000259" key="3">
    <source>
        <dbReference type="SMART" id="SM00458"/>
    </source>
</evidence>